<evidence type="ECO:0000313" key="2">
    <source>
        <dbReference type="Proteomes" id="UP000739180"/>
    </source>
</evidence>
<accession>A0ABY2XLK0</accession>
<reference evidence="1 2" key="1">
    <citation type="submission" date="2019-05" db="EMBL/GenBank/DDBJ databases">
        <title>Genome of Alcanivorax gelatiniphagus, an oil degrading marine bacteria.</title>
        <authorList>
            <person name="Kwon K.K."/>
        </authorList>
    </citation>
    <scope>NUCLEOTIDE SEQUENCE [LARGE SCALE GENOMIC DNA]</scope>
    <source>
        <strain evidence="1 2">MEBiC 08158</strain>
    </source>
</reference>
<proteinExistence type="predicted"/>
<dbReference type="RefSeq" id="WP_138772173.1">
    <property type="nucleotide sequence ID" value="NZ_JBHSSX010000056.1"/>
</dbReference>
<sequence length="86" mass="9873">MTVYRLVIHRHGRLLGQFDSDTPWAREAMADLLARLPEQDGYRTELFVAHDERRLLESGPRGLRVVGREPLFEPLSEPLPPTITPL</sequence>
<evidence type="ECO:0000313" key="1">
    <source>
        <dbReference type="EMBL" id="TMW13069.1"/>
    </source>
</evidence>
<dbReference type="Proteomes" id="UP000739180">
    <property type="component" value="Unassembled WGS sequence"/>
</dbReference>
<protein>
    <submittedName>
        <fullName evidence="1">Cytoplasmic protein</fullName>
    </submittedName>
</protein>
<organism evidence="1 2">
    <name type="scientific">Alloalcanivorax gelatiniphagus</name>
    <dbReference type="NCBI Taxonomy" id="1194167"/>
    <lineage>
        <taxon>Bacteria</taxon>
        <taxon>Pseudomonadati</taxon>
        <taxon>Pseudomonadota</taxon>
        <taxon>Gammaproteobacteria</taxon>
        <taxon>Oceanospirillales</taxon>
        <taxon>Alcanivoracaceae</taxon>
        <taxon>Alloalcanivorax</taxon>
    </lineage>
</organism>
<dbReference type="EMBL" id="VCQT01000027">
    <property type="protein sequence ID" value="TMW13069.1"/>
    <property type="molecule type" value="Genomic_DNA"/>
</dbReference>
<comment type="caution">
    <text evidence="1">The sequence shown here is derived from an EMBL/GenBank/DDBJ whole genome shotgun (WGS) entry which is preliminary data.</text>
</comment>
<name>A0ABY2XLK0_9GAMM</name>
<keyword evidence="2" id="KW-1185">Reference proteome</keyword>
<gene>
    <name evidence="1" type="ORF">FGS76_08365</name>
</gene>